<reference evidence="2" key="1">
    <citation type="submission" date="2020-05" db="EMBL/GenBank/DDBJ databases">
        <title>Mycena genomes resolve the evolution of fungal bioluminescence.</title>
        <authorList>
            <person name="Tsai I.J."/>
        </authorList>
    </citation>
    <scope>NUCLEOTIDE SEQUENCE</scope>
    <source>
        <strain evidence="2">CCC161011</strain>
    </source>
</reference>
<keyword evidence="1" id="KW-0472">Membrane</keyword>
<protein>
    <submittedName>
        <fullName evidence="2">Uncharacterized protein</fullName>
    </submittedName>
</protein>
<organism evidence="2 3">
    <name type="scientific">Mycena venus</name>
    <dbReference type="NCBI Taxonomy" id="2733690"/>
    <lineage>
        <taxon>Eukaryota</taxon>
        <taxon>Fungi</taxon>
        <taxon>Dikarya</taxon>
        <taxon>Basidiomycota</taxon>
        <taxon>Agaricomycotina</taxon>
        <taxon>Agaricomycetes</taxon>
        <taxon>Agaricomycetidae</taxon>
        <taxon>Agaricales</taxon>
        <taxon>Marasmiineae</taxon>
        <taxon>Mycenaceae</taxon>
        <taxon>Mycena</taxon>
    </lineage>
</organism>
<dbReference type="OrthoDB" id="3357408at2759"/>
<feature type="transmembrane region" description="Helical" evidence="1">
    <location>
        <begin position="31"/>
        <end position="49"/>
    </location>
</feature>
<sequence length="85" mass="9285">MRTILESGLIYTVIAFVTFITFITGSNSVHGTSGAEVPAVGIAFNLIIIRTHQRAEEKSGTTIPLHVLRRPMVSDSMDGVRVTVW</sequence>
<proteinExistence type="predicted"/>
<evidence type="ECO:0000313" key="2">
    <source>
        <dbReference type="EMBL" id="KAF7326547.1"/>
    </source>
</evidence>
<accession>A0A8H6U143</accession>
<keyword evidence="1" id="KW-1133">Transmembrane helix</keyword>
<dbReference type="AlphaFoldDB" id="A0A8H6U143"/>
<dbReference type="EMBL" id="JACAZI010000042">
    <property type="protein sequence ID" value="KAF7326547.1"/>
    <property type="molecule type" value="Genomic_DNA"/>
</dbReference>
<keyword evidence="3" id="KW-1185">Reference proteome</keyword>
<feature type="transmembrane region" description="Helical" evidence="1">
    <location>
        <begin position="7"/>
        <end position="25"/>
    </location>
</feature>
<gene>
    <name evidence="2" type="ORF">MVEN_02607800</name>
</gene>
<evidence type="ECO:0000313" key="3">
    <source>
        <dbReference type="Proteomes" id="UP000620124"/>
    </source>
</evidence>
<dbReference type="Proteomes" id="UP000620124">
    <property type="component" value="Unassembled WGS sequence"/>
</dbReference>
<comment type="caution">
    <text evidence="2">The sequence shown here is derived from an EMBL/GenBank/DDBJ whole genome shotgun (WGS) entry which is preliminary data.</text>
</comment>
<keyword evidence="1" id="KW-0812">Transmembrane</keyword>
<evidence type="ECO:0000256" key="1">
    <source>
        <dbReference type="SAM" id="Phobius"/>
    </source>
</evidence>
<name>A0A8H6U143_9AGAR</name>